<feature type="chain" id="PRO_5038472895" description="Secreted protein" evidence="1">
    <location>
        <begin position="21"/>
        <end position="127"/>
    </location>
</feature>
<feature type="signal peptide" evidence="1">
    <location>
        <begin position="1"/>
        <end position="20"/>
    </location>
</feature>
<evidence type="ECO:0000256" key="1">
    <source>
        <dbReference type="SAM" id="SignalP"/>
    </source>
</evidence>
<name>A0A318HQT5_9MYCO</name>
<dbReference type="AlphaFoldDB" id="A0A318HQT5"/>
<keyword evidence="3" id="KW-1185">Reference proteome</keyword>
<gene>
    <name evidence="2" type="ORF">C8E89_103298</name>
</gene>
<organism evidence="2 3">
    <name type="scientific">Mycolicibacterium moriokaense</name>
    <dbReference type="NCBI Taxonomy" id="39691"/>
    <lineage>
        <taxon>Bacteria</taxon>
        <taxon>Bacillati</taxon>
        <taxon>Actinomycetota</taxon>
        <taxon>Actinomycetes</taxon>
        <taxon>Mycobacteriales</taxon>
        <taxon>Mycobacteriaceae</taxon>
        <taxon>Mycolicibacterium</taxon>
    </lineage>
</organism>
<evidence type="ECO:0008006" key="4">
    <source>
        <dbReference type="Google" id="ProtNLM"/>
    </source>
</evidence>
<dbReference type="Proteomes" id="UP000247781">
    <property type="component" value="Unassembled WGS sequence"/>
</dbReference>
<keyword evidence="1" id="KW-0732">Signal</keyword>
<proteinExistence type="predicted"/>
<comment type="caution">
    <text evidence="2">The sequence shown here is derived from an EMBL/GenBank/DDBJ whole genome shotgun (WGS) entry which is preliminary data.</text>
</comment>
<dbReference type="EMBL" id="QJJU01000003">
    <property type="protein sequence ID" value="PXX11209.1"/>
    <property type="molecule type" value="Genomic_DNA"/>
</dbReference>
<reference evidence="2 3" key="2">
    <citation type="submission" date="2018-06" db="EMBL/GenBank/DDBJ databases">
        <title>Sequencing of bacterial isolates from soil warming experiment in Harvard Forest, Massachusetts, USA.</title>
        <authorList>
            <person name="Deangelis K.PhD."/>
        </authorList>
    </citation>
    <scope>NUCLEOTIDE SEQUENCE [LARGE SCALE GENOMIC DNA]</scope>
    <source>
        <strain evidence="2 3">GAS496</strain>
    </source>
</reference>
<reference evidence="3" key="1">
    <citation type="submission" date="2018-05" db="EMBL/GenBank/DDBJ databases">
        <authorList>
            <person name="Deangelis K."/>
            <person name="Huntemann M."/>
            <person name="Clum A."/>
            <person name="Pillay M."/>
            <person name="Palaniappan K."/>
            <person name="Varghese N."/>
            <person name="Mikhailova N."/>
            <person name="Stamatis D."/>
            <person name="Reddy T."/>
            <person name="Daum C."/>
            <person name="Shapiro N."/>
            <person name="Ivanova N."/>
            <person name="Kyrpides N."/>
            <person name="Woyke T."/>
        </authorList>
    </citation>
    <scope>NUCLEOTIDE SEQUENCE [LARGE SCALE GENOMIC DNA]</scope>
    <source>
        <strain evidence="3">GAS496</strain>
    </source>
</reference>
<sequence>MALTAAAALVLAGTTAVAGASPGPTACAYTLSPPQVVQLSGTNVVSATLTPAACDQSNPYLMVACIQLQGGDGPAQCAEGRGTLPAQVYYQPYRPGATYISTGRGCASKGNPPQGVCSQAGPFTATL</sequence>
<evidence type="ECO:0000313" key="2">
    <source>
        <dbReference type="EMBL" id="PXX11209.1"/>
    </source>
</evidence>
<accession>A0A318HQT5</accession>
<evidence type="ECO:0000313" key="3">
    <source>
        <dbReference type="Proteomes" id="UP000247781"/>
    </source>
</evidence>
<protein>
    <recommendedName>
        <fullName evidence="4">Secreted protein</fullName>
    </recommendedName>
</protein>